<dbReference type="GO" id="GO:0008270">
    <property type="term" value="F:zinc ion binding"/>
    <property type="evidence" value="ECO:0007669"/>
    <property type="project" value="InterPro"/>
</dbReference>
<dbReference type="InterPro" id="IPR007219">
    <property type="entry name" value="XnlR_reg_dom"/>
</dbReference>
<evidence type="ECO:0000256" key="1">
    <source>
        <dbReference type="ARBA" id="ARBA00022723"/>
    </source>
</evidence>
<sequence>MDTDGIVSPGGEPSRRREEGRIDDDEGIVSQLSCDRCRHRKVRCDRRHPCSHCVKTDAVCNYPAKQRPKERRQRVFISELYERKIDLIAKKLEDFGQVLGQMESRPQTSTRPSPNIWTPSSLNPSPETQPAAEKISPQAEKSKIVTPKVEYEGETSLLAQAAFANKFLHEVVSNRHSTDITGEMVSVLGTLSRALGRQKDQNDTEYLYPNARTLEPGSSVRDLPMPPVDVVFVCLRMAKGMYEQPEHHHVARSLACYLLLRNFDERAEHPRVKAFWNHDAMTLAPFTEFFLKVYSPGDATHADLIIVYAGLYWLFMECMNATQDAGTKLDYQAQAFTCRDNLETVLSSLPFHLPSTIETTCAMFLAALYCLENCQPSAAWNFIATASHMTQTLGCHSIAAIAHETPQNKFGKIKIFWLIYVIEKGLSLRLGRSSTIRDNDVTIPRPQADTYGFSEPTLMCLFPECTRLATLQGMVYDQIYSPASLCQPQEVRVSRARQLAGQLDEIMAMSTYQNRYTEKLAEVIGEPLYEAMTRTDKVNQLALSCLIYRAVPPEAGEKTVFGKDCIRTARQALEEHKRCMYVVAGLEERFLESYLNWTLLSSPFIPFVVMFCHVVETCNQGDLDLLSDLVATLRSTTAETFSPAIKKELRLFSALYDVACSYMKLKADSSSQPQPASGGPVDHWSLTAGSVQPPPALLQEATTPSGMASLPTETAAMGGGFSINDPQAVPEWGPFTLPGDLTMEVDEQGSQLGNWLYVNNQMIRALENNYF</sequence>
<dbReference type="AlphaFoldDB" id="A0AAX4II27"/>
<feature type="domain" description="Zn(2)-C6 fungal-type" evidence="4">
    <location>
        <begin position="33"/>
        <end position="62"/>
    </location>
</feature>
<dbReference type="GO" id="GO:0006351">
    <property type="term" value="P:DNA-templated transcription"/>
    <property type="evidence" value="ECO:0007669"/>
    <property type="project" value="InterPro"/>
</dbReference>
<dbReference type="PANTHER" id="PTHR46910:SF5">
    <property type="entry name" value="ZN(II)2CYS6 TRANSCRIPTION FACTOR (EUROFUNG)"/>
    <property type="match status" value="1"/>
</dbReference>
<dbReference type="Pfam" id="PF04082">
    <property type="entry name" value="Fungal_trans"/>
    <property type="match status" value="1"/>
</dbReference>
<dbReference type="EMBL" id="CP137309">
    <property type="protein sequence ID" value="WQF82985.1"/>
    <property type="molecule type" value="Genomic_DNA"/>
</dbReference>
<evidence type="ECO:0000313" key="6">
    <source>
        <dbReference type="Proteomes" id="UP001322277"/>
    </source>
</evidence>
<name>A0AAX4II27_9PEZI</name>
<dbReference type="PROSITE" id="PS50048">
    <property type="entry name" value="ZN2_CY6_FUNGAL_2"/>
    <property type="match status" value="1"/>
</dbReference>
<dbReference type="SMART" id="SM00066">
    <property type="entry name" value="GAL4"/>
    <property type="match status" value="1"/>
</dbReference>
<dbReference type="RefSeq" id="XP_062780209.1">
    <property type="nucleotide sequence ID" value="XM_062924158.1"/>
</dbReference>
<dbReference type="PROSITE" id="PS00463">
    <property type="entry name" value="ZN2_CY6_FUNGAL_1"/>
    <property type="match status" value="1"/>
</dbReference>
<dbReference type="PANTHER" id="PTHR46910">
    <property type="entry name" value="TRANSCRIPTION FACTOR PDR1"/>
    <property type="match status" value="1"/>
</dbReference>
<organism evidence="5 6">
    <name type="scientific">Colletotrichum destructivum</name>
    <dbReference type="NCBI Taxonomy" id="34406"/>
    <lineage>
        <taxon>Eukaryota</taxon>
        <taxon>Fungi</taxon>
        <taxon>Dikarya</taxon>
        <taxon>Ascomycota</taxon>
        <taxon>Pezizomycotina</taxon>
        <taxon>Sordariomycetes</taxon>
        <taxon>Hypocreomycetidae</taxon>
        <taxon>Glomerellales</taxon>
        <taxon>Glomerellaceae</taxon>
        <taxon>Colletotrichum</taxon>
        <taxon>Colletotrichum destructivum species complex</taxon>
    </lineage>
</organism>
<dbReference type="Proteomes" id="UP001322277">
    <property type="component" value="Chromosome 5"/>
</dbReference>
<feature type="region of interest" description="Disordered" evidence="3">
    <location>
        <begin position="1"/>
        <end position="25"/>
    </location>
</feature>
<dbReference type="InterPro" id="IPR001138">
    <property type="entry name" value="Zn2Cys6_DnaBD"/>
</dbReference>
<keyword evidence="2" id="KW-0539">Nucleus</keyword>
<accession>A0AAX4II27</accession>
<keyword evidence="6" id="KW-1185">Reference proteome</keyword>
<evidence type="ECO:0000259" key="4">
    <source>
        <dbReference type="PROSITE" id="PS50048"/>
    </source>
</evidence>
<dbReference type="GO" id="GO:0003677">
    <property type="term" value="F:DNA binding"/>
    <property type="evidence" value="ECO:0007669"/>
    <property type="project" value="InterPro"/>
</dbReference>
<reference evidence="6" key="1">
    <citation type="journal article" date="2023" name="bioRxiv">
        <title>Complete genome of the Medicago anthracnose fungus, Colletotrichum destructivum, reveals a mini-chromosome-like region within a core chromosome.</title>
        <authorList>
            <person name="Lapalu N."/>
            <person name="Simon A."/>
            <person name="Lu A."/>
            <person name="Plaumann P.-L."/>
            <person name="Amselem J."/>
            <person name="Pigne S."/>
            <person name="Auger A."/>
            <person name="Koch C."/>
            <person name="Dallery J.-F."/>
            <person name="O'Connell R.J."/>
        </authorList>
    </citation>
    <scope>NUCLEOTIDE SEQUENCE [LARGE SCALE GENOMIC DNA]</scope>
    <source>
        <strain evidence="6">CBS 520.97</strain>
    </source>
</reference>
<dbReference type="Pfam" id="PF00172">
    <property type="entry name" value="Zn_clus"/>
    <property type="match status" value="1"/>
</dbReference>
<feature type="compositionally biased region" description="Polar residues" evidence="3">
    <location>
        <begin position="104"/>
        <end position="128"/>
    </location>
</feature>
<dbReference type="SMART" id="SM00906">
    <property type="entry name" value="Fungal_trans"/>
    <property type="match status" value="1"/>
</dbReference>
<dbReference type="InterPro" id="IPR050987">
    <property type="entry name" value="AtrR-like"/>
</dbReference>
<evidence type="ECO:0000313" key="5">
    <source>
        <dbReference type="EMBL" id="WQF82985.1"/>
    </source>
</evidence>
<dbReference type="InterPro" id="IPR036864">
    <property type="entry name" value="Zn2-C6_fun-type_DNA-bd_sf"/>
</dbReference>
<evidence type="ECO:0000256" key="3">
    <source>
        <dbReference type="SAM" id="MobiDB-lite"/>
    </source>
</evidence>
<feature type="region of interest" description="Disordered" evidence="3">
    <location>
        <begin position="102"/>
        <end position="143"/>
    </location>
</feature>
<dbReference type="SUPFAM" id="SSF57701">
    <property type="entry name" value="Zn2/Cys6 DNA-binding domain"/>
    <property type="match status" value="1"/>
</dbReference>
<evidence type="ECO:0000256" key="2">
    <source>
        <dbReference type="ARBA" id="ARBA00023242"/>
    </source>
</evidence>
<dbReference type="GO" id="GO:0000981">
    <property type="term" value="F:DNA-binding transcription factor activity, RNA polymerase II-specific"/>
    <property type="evidence" value="ECO:0007669"/>
    <property type="project" value="InterPro"/>
</dbReference>
<dbReference type="CDD" id="cd12148">
    <property type="entry name" value="fungal_TF_MHR"/>
    <property type="match status" value="1"/>
</dbReference>
<protein>
    <recommendedName>
        <fullName evidence="4">Zn(2)-C6 fungal-type domain-containing protein</fullName>
    </recommendedName>
</protein>
<dbReference type="GeneID" id="87944502"/>
<dbReference type="KEGG" id="cdet:87944502"/>
<proteinExistence type="predicted"/>
<gene>
    <name evidence="5" type="ORF">CDEST_07999</name>
</gene>
<dbReference type="CDD" id="cd00067">
    <property type="entry name" value="GAL4"/>
    <property type="match status" value="1"/>
</dbReference>
<keyword evidence="1" id="KW-0479">Metal-binding</keyword>
<dbReference type="Gene3D" id="4.10.240.10">
    <property type="entry name" value="Zn(2)-C6 fungal-type DNA-binding domain"/>
    <property type="match status" value="1"/>
</dbReference>